<dbReference type="Gene3D" id="1.10.3720.10">
    <property type="entry name" value="MetI-like"/>
    <property type="match status" value="1"/>
</dbReference>
<dbReference type="GO" id="GO:0005524">
    <property type="term" value="F:ATP binding"/>
    <property type="evidence" value="ECO:0007669"/>
    <property type="project" value="UniProtKB-KW"/>
</dbReference>
<proteinExistence type="inferred from homology"/>
<dbReference type="SUPFAM" id="SSF161098">
    <property type="entry name" value="MetI-like"/>
    <property type="match status" value="1"/>
</dbReference>
<dbReference type="InterPro" id="IPR051322">
    <property type="entry name" value="AA_ABC_Transporter_Permease"/>
</dbReference>
<keyword evidence="11" id="KW-1185">Reference proteome</keyword>
<feature type="transmembrane region" description="Helical" evidence="8">
    <location>
        <begin position="88"/>
        <end position="108"/>
    </location>
</feature>
<dbReference type="GO" id="GO:0048473">
    <property type="term" value="P:D-methionine transmembrane transport"/>
    <property type="evidence" value="ECO:0007669"/>
    <property type="project" value="TreeGrafter"/>
</dbReference>
<accession>A0A1A5YCK1</accession>
<feature type="transmembrane region" description="Helical" evidence="8">
    <location>
        <begin position="153"/>
        <end position="175"/>
    </location>
</feature>
<dbReference type="Proteomes" id="UP000092024">
    <property type="component" value="Unassembled WGS sequence"/>
</dbReference>
<keyword evidence="4" id="KW-1003">Cell membrane</keyword>
<feature type="domain" description="ABC transmembrane type-1" evidence="9">
    <location>
        <begin position="20"/>
        <end position="211"/>
    </location>
</feature>
<comment type="caution">
    <text evidence="10">The sequence shown here is derived from an EMBL/GenBank/DDBJ whole genome shotgun (WGS) entry which is preliminary data.</text>
</comment>
<keyword evidence="6 8" id="KW-1133">Transmembrane helix</keyword>
<dbReference type="STRING" id="1844972.A7K91_23760"/>
<evidence type="ECO:0000256" key="7">
    <source>
        <dbReference type="ARBA" id="ARBA00023136"/>
    </source>
</evidence>
<gene>
    <name evidence="10" type="ORF">A7K91_23760</name>
</gene>
<evidence type="ECO:0000256" key="3">
    <source>
        <dbReference type="ARBA" id="ARBA00022448"/>
    </source>
</evidence>
<feature type="transmembrane region" description="Helical" evidence="8">
    <location>
        <begin position="195"/>
        <end position="218"/>
    </location>
</feature>
<keyword evidence="5 8" id="KW-0812">Transmembrane</keyword>
<sequence length="225" mass="24499">MLTDFFGPTIELWPEILHALGQTGYMMMFAMGIAALAGIPLGTLLYLIRPGSLAQQPRLYAVLDTAVNILRSFPFLILLIVLIPITRFIVGTAIGTTAVIVPLAISAIPDFARLIEQTLLEVNRGVIQAAEAMGASTFQIVTKVLYREARSGIVSTCTIISINFLSFSTVAGLVGGGGIGDFAIRYGYYRYQLDVMAFTVALIVIIVQIIQSTGNYLVRRLDKRH</sequence>
<dbReference type="PANTHER" id="PTHR30450">
    <property type="entry name" value="ABC TRANSPORTER PERMEASE"/>
    <property type="match status" value="1"/>
</dbReference>
<keyword evidence="3 8" id="KW-0813">Transport</keyword>
<evidence type="ECO:0000256" key="5">
    <source>
        <dbReference type="ARBA" id="ARBA00022692"/>
    </source>
</evidence>
<comment type="similarity">
    <text evidence="2">Belongs to the binding-protein-dependent transport system permease family. CysTW subfamily.</text>
</comment>
<dbReference type="PROSITE" id="PS50928">
    <property type="entry name" value="ABC_TM1"/>
    <property type="match status" value="1"/>
</dbReference>
<dbReference type="Pfam" id="PF00528">
    <property type="entry name" value="BPD_transp_1"/>
    <property type="match status" value="1"/>
</dbReference>
<feature type="transmembrane region" description="Helical" evidence="8">
    <location>
        <begin position="25"/>
        <end position="47"/>
    </location>
</feature>
<dbReference type="EMBL" id="LYPA01000075">
    <property type="protein sequence ID" value="OBR63120.1"/>
    <property type="molecule type" value="Genomic_DNA"/>
</dbReference>
<evidence type="ECO:0000313" key="10">
    <source>
        <dbReference type="EMBL" id="OBR63120.1"/>
    </source>
</evidence>
<keyword evidence="7 8" id="KW-0472">Membrane</keyword>
<evidence type="ECO:0000256" key="1">
    <source>
        <dbReference type="ARBA" id="ARBA00004651"/>
    </source>
</evidence>
<reference evidence="10 11" key="1">
    <citation type="submission" date="2016-05" db="EMBL/GenBank/DDBJ databases">
        <title>Paenibacillus oryzae. sp. nov., isolated from the rice root.</title>
        <authorList>
            <person name="Zhang J."/>
            <person name="Zhang X."/>
        </authorList>
    </citation>
    <scope>NUCLEOTIDE SEQUENCE [LARGE SCALE GENOMIC DNA]</scope>
    <source>
        <strain evidence="10 11">1DrF-4</strain>
    </source>
</reference>
<organism evidence="10 11">
    <name type="scientific">Paenibacillus oryzae</name>
    <dbReference type="NCBI Taxonomy" id="1844972"/>
    <lineage>
        <taxon>Bacteria</taxon>
        <taxon>Bacillati</taxon>
        <taxon>Bacillota</taxon>
        <taxon>Bacilli</taxon>
        <taxon>Bacillales</taxon>
        <taxon>Paenibacillaceae</taxon>
        <taxon>Paenibacillus</taxon>
    </lineage>
</organism>
<dbReference type="FunFam" id="1.10.3720.10:FF:000002">
    <property type="entry name" value="D-methionine ABC transporter permease MetI"/>
    <property type="match status" value="1"/>
</dbReference>
<keyword evidence="10" id="KW-0067">ATP-binding</keyword>
<dbReference type="InterPro" id="IPR000515">
    <property type="entry name" value="MetI-like"/>
</dbReference>
<dbReference type="OrthoDB" id="9793490at2"/>
<dbReference type="InterPro" id="IPR035906">
    <property type="entry name" value="MetI-like_sf"/>
</dbReference>
<feature type="transmembrane region" description="Helical" evidence="8">
    <location>
        <begin position="59"/>
        <end position="82"/>
    </location>
</feature>
<evidence type="ECO:0000256" key="8">
    <source>
        <dbReference type="RuleBase" id="RU363032"/>
    </source>
</evidence>
<evidence type="ECO:0000259" key="9">
    <source>
        <dbReference type="PROSITE" id="PS50928"/>
    </source>
</evidence>
<dbReference type="PANTHER" id="PTHR30450:SF1">
    <property type="entry name" value="D-METHIONINE TRANSPORT SYSTEM PERMEASE PROTEIN METI-RELATED"/>
    <property type="match status" value="1"/>
</dbReference>
<evidence type="ECO:0000256" key="2">
    <source>
        <dbReference type="ARBA" id="ARBA00007069"/>
    </source>
</evidence>
<dbReference type="AlphaFoldDB" id="A0A1A5YCK1"/>
<evidence type="ECO:0000313" key="11">
    <source>
        <dbReference type="Proteomes" id="UP000092024"/>
    </source>
</evidence>
<evidence type="ECO:0000256" key="4">
    <source>
        <dbReference type="ARBA" id="ARBA00022475"/>
    </source>
</evidence>
<evidence type="ECO:0000256" key="6">
    <source>
        <dbReference type="ARBA" id="ARBA00022989"/>
    </source>
</evidence>
<protein>
    <submittedName>
        <fullName evidence="10">Methionine ABC transporter ATP-binding protein</fullName>
    </submittedName>
</protein>
<name>A0A1A5YCK1_9BACL</name>
<dbReference type="RefSeq" id="WP_068686697.1">
    <property type="nucleotide sequence ID" value="NZ_LYPA01000075.1"/>
</dbReference>
<dbReference type="CDD" id="cd06261">
    <property type="entry name" value="TM_PBP2"/>
    <property type="match status" value="1"/>
</dbReference>
<comment type="subcellular location">
    <subcellularLocation>
        <location evidence="1 8">Cell membrane</location>
        <topology evidence="1 8">Multi-pass membrane protein</topology>
    </subcellularLocation>
</comment>
<keyword evidence="10" id="KW-0547">Nucleotide-binding</keyword>
<dbReference type="GO" id="GO:0005886">
    <property type="term" value="C:plasma membrane"/>
    <property type="evidence" value="ECO:0007669"/>
    <property type="project" value="UniProtKB-SubCell"/>
</dbReference>